<dbReference type="AlphaFoldDB" id="A0A9P6JI14"/>
<comment type="caution">
    <text evidence="1">The sequence shown here is derived from an EMBL/GenBank/DDBJ whole genome shotgun (WGS) entry which is preliminary data.</text>
</comment>
<dbReference type="EMBL" id="MU157976">
    <property type="protein sequence ID" value="KAF9521897.1"/>
    <property type="molecule type" value="Genomic_DNA"/>
</dbReference>
<keyword evidence="2" id="KW-1185">Reference proteome</keyword>
<dbReference type="Proteomes" id="UP000807306">
    <property type="component" value="Unassembled WGS sequence"/>
</dbReference>
<accession>A0A9P6JI14</accession>
<reference evidence="1" key="1">
    <citation type="submission" date="2020-11" db="EMBL/GenBank/DDBJ databases">
        <authorList>
            <consortium name="DOE Joint Genome Institute"/>
            <person name="Ahrendt S."/>
            <person name="Riley R."/>
            <person name="Andreopoulos W."/>
            <person name="Labutti K."/>
            <person name="Pangilinan J."/>
            <person name="Ruiz-Duenas F.J."/>
            <person name="Barrasa J.M."/>
            <person name="Sanchez-Garcia M."/>
            <person name="Camarero S."/>
            <person name="Miyauchi S."/>
            <person name="Serrano A."/>
            <person name="Linde D."/>
            <person name="Babiker R."/>
            <person name="Drula E."/>
            <person name="Ayuso-Fernandez I."/>
            <person name="Pacheco R."/>
            <person name="Padilla G."/>
            <person name="Ferreira P."/>
            <person name="Barriuso J."/>
            <person name="Kellner H."/>
            <person name="Castanera R."/>
            <person name="Alfaro M."/>
            <person name="Ramirez L."/>
            <person name="Pisabarro A.G."/>
            <person name="Kuo A."/>
            <person name="Tritt A."/>
            <person name="Lipzen A."/>
            <person name="He G."/>
            <person name="Yan M."/>
            <person name="Ng V."/>
            <person name="Cullen D."/>
            <person name="Martin F."/>
            <person name="Rosso M.-N."/>
            <person name="Henrissat B."/>
            <person name="Hibbett D."/>
            <person name="Martinez A.T."/>
            <person name="Grigoriev I.V."/>
        </authorList>
    </citation>
    <scope>NUCLEOTIDE SEQUENCE</scope>
    <source>
        <strain evidence="1">CBS 506.95</strain>
    </source>
</reference>
<evidence type="ECO:0000313" key="2">
    <source>
        <dbReference type="Proteomes" id="UP000807306"/>
    </source>
</evidence>
<sequence length="144" mass="16154">MSVGGATPPTYVLGPEPLPRFIHHISANIFIMGASVVIDGSNIKNKTEHTIWLIRMDGTKIAEIAEGKTEYLSKKLIDRFRISFDNDSNAWVVKGNETWEIPEGAEIELWQVDEEDGQVLEVTSIVKGDKQERKCEAYQPPKAE</sequence>
<proteinExistence type="predicted"/>
<protein>
    <submittedName>
        <fullName evidence="1">Uncharacterized protein</fullName>
    </submittedName>
</protein>
<gene>
    <name evidence="1" type="ORF">CPB83DRAFT_911611</name>
</gene>
<evidence type="ECO:0000313" key="1">
    <source>
        <dbReference type="EMBL" id="KAF9521897.1"/>
    </source>
</evidence>
<name>A0A9P6JI14_9AGAR</name>
<organism evidence="1 2">
    <name type="scientific">Crepidotus variabilis</name>
    <dbReference type="NCBI Taxonomy" id="179855"/>
    <lineage>
        <taxon>Eukaryota</taxon>
        <taxon>Fungi</taxon>
        <taxon>Dikarya</taxon>
        <taxon>Basidiomycota</taxon>
        <taxon>Agaricomycotina</taxon>
        <taxon>Agaricomycetes</taxon>
        <taxon>Agaricomycetidae</taxon>
        <taxon>Agaricales</taxon>
        <taxon>Agaricineae</taxon>
        <taxon>Crepidotaceae</taxon>
        <taxon>Crepidotus</taxon>
    </lineage>
</organism>